<sequence>MKVLYAQPEIVRFEWELEVSIKNLLDLGVKDIVILFASFDPSISNRLQEKYPSITIHRHEDLRTNKAYIPSIRPYLWWKFLEANPEMENEDFLYIDSDVIFREIPNIDETDDSEWIGSDCSGYLSLPYIEGCKNGKNIAKRMMEIIGIDRKQVEDISDASIGAQVYVKRPKAAYWKKVYYDCVKMYDYFILQDTNLQIWTAEMWSQIWNMPLFGYKPVVSKEFEFVWATDPIENWEKCKIYHNAGVTEDREDLFFKGKYVHETPFNDDLSFVNKDFCSYKYVEAIKKVL</sequence>
<accession>A0A7L7SQQ2</accession>
<keyword evidence="2" id="KW-1185">Reference proteome</keyword>
<evidence type="ECO:0000313" key="1">
    <source>
        <dbReference type="EMBL" id="QOC57588.1"/>
    </source>
</evidence>
<gene>
    <name evidence="1" type="ORF">phi9183_ORF095</name>
</gene>
<evidence type="ECO:0000313" key="2">
    <source>
        <dbReference type="Proteomes" id="UP000516647"/>
    </source>
</evidence>
<organism evidence="1 2">
    <name type="scientific">Enterococcus phage 9183</name>
    <dbReference type="NCBI Taxonomy" id="2763102"/>
    <lineage>
        <taxon>Viruses</taxon>
        <taxon>Duplodnaviria</taxon>
        <taxon>Heunggongvirae</taxon>
        <taxon>Uroviricota</taxon>
        <taxon>Caudoviricetes</taxon>
        <taxon>Andrewesvirinae</taxon>
        <taxon>Denvervirus</taxon>
        <taxon>Denvervirus dv9183</taxon>
    </lineage>
</organism>
<name>A0A7L7SQQ2_9CAUD</name>
<dbReference type="EMBL" id="MT939241">
    <property type="protein sequence ID" value="QOC57588.1"/>
    <property type="molecule type" value="Genomic_DNA"/>
</dbReference>
<protein>
    <submittedName>
        <fullName evidence="1">Uncharacterized protein</fullName>
    </submittedName>
</protein>
<proteinExistence type="predicted"/>
<dbReference type="Proteomes" id="UP000516647">
    <property type="component" value="Segment"/>
</dbReference>
<reference evidence="1 2" key="1">
    <citation type="submission" date="2020-08" db="EMBL/GenBank/DDBJ databases">
        <authorList>
            <person name="Canfield G.S."/>
            <person name="Duerkop B.A."/>
        </authorList>
    </citation>
    <scope>NUCLEOTIDE SEQUENCE [LARGE SCALE GENOMIC DNA]</scope>
</reference>